<dbReference type="EMBL" id="CM041538">
    <property type="protein sequence ID" value="KAI3369115.1"/>
    <property type="molecule type" value="Genomic_DNA"/>
</dbReference>
<gene>
    <name evidence="1" type="ORF">L3Q82_025439</name>
</gene>
<evidence type="ECO:0000313" key="1">
    <source>
        <dbReference type="EMBL" id="KAI3369115.1"/>
    </source>
</evidence>
<comment type="caution">
    <text evidence="1">The sequence shown here is derived from an EMBL/GenBank/DDBJ whole genome shotgun (WGS) entry which is preliminary data.</text>
</comment>
<organism evidence="1 2">
    <name type="scientific">Scortum barcoo</name>
    <name type="common">barcoo grunter</name>
    <dbReference type="NCBI Taxonomy" id="214431"/>
    <lineage>
        <taxon>Eukaryota</taxon>
        <taxon>Metazoa</taxon>
        <taxon>Chordata</taxon>
        <taxon>Craniata</taxon>
        <taxon>Vertebrata</taxon>
        <taxon>Euteleostomi</taxon>
        <taxon>Actinopterygii</taxon>
        <taxon>Neopterygii</taxon>
        <taxon>Teleostei</taxon>
        <taxon>Neoteleostei</taxon>
        <taxon>Acanthomorphata</taxon>
        <taxon>Eupercaria</taxon>
        <taxon>Centrarchiformes</taxon>
        <taxon>Terapontoidei</taxon>
        <taxon>Terapontidae</taxon>
        <taxon>Scortum</taxon>
    </lineage>
</organism>
<proteinExistence type="predicted"/>
<keyword evidence="2" id="KW-1185">Reference proteome</keyword>
<name>A0ACB8WN68_9TELE</name>
<dbReference type="Proteomes" id="UP000831701">
    <property type="component" value="Chromosome 8"/>
</dbReference>
<sequence>MQFFVRSTPTCHWERGGLPAPRLSENGARKRHTSRHRRGKRAGLDARLKACANQPPLPSLLLANVRSLENKLDELRARITSQREVRDCCALIFTDNLAFSELAGLCDSTTVPLHSPGRPHDCAQMLYTGRRGAAAEVQAILSAEGIQYGVFGRWLHCPAALALLQPSAHFTTSSAPRRQAHPDAAFIIGGDFNHCNLRTVLPKFQHSHKRTEHTGPSDTENILQNCFAQTDCDVFKAAATQEDSSLNIELYAEYVTDYITTCTDNIVPTSQIIKYPNQKPWMNSQVRHTLHPCSLAFRAGDEMEYKSSKYKPRKAIKEAKQLYQQKLEGCYSTDTRRMWQGLQLVTDYKGTTVGISNNSTSLPDELNQFYCHFETHNRETERTHAHTWDRHDPHRLSHWLMCTELSGE</sequence>
<evidence type="ECO:0000313" key="2">
    <source>
        <dbReference type="Proteomes" id="UP000831701"/>
    </source>
</evidence>
<reference evidence="1" key="1">
    <citation type="submission" date="2022-04" db="EMBL/GenBank/DDBJ databases">
        <title>Jade perch genome.</title>
        <authorList>
            <person name="Chao B."/>
        </authorList>
    </citation>
    <scope>NUCLEOTIDE SEQUENCE</scope>
    <source>
        <strain evidence="1">CB-2022</strain>
    </source>
</reference>
<protein>
    <submittedName>
        <fullName evidence="1">Uncharacterized protein</fullName>
    </submittedName>
</protein>
<accession>A0ACB8WN68</accession>